<dbReference type="GO" id="GO:0046872">
    <property type="term" value="F:metal ion binding"/>
    <property type="evidence" value="ECO:0007669"/>
    <property type="project" value="UniProtKB-UniRule"/>
</dbReference>
<evidence type="ECO:0000313" key="10">
    <source>
        <dbReference type="EMBL" id="CAA6830867.1"/>
    </source>
</evidence>
<dbReference type="GO" id="GO:0004521">
    <property type="term" value="F:RNA endonuclease activity"/>
    <property type="evidence" value="ECO:0007669"/>
    <property type="project" value="InterPro"/>
</dbReference>
<evidence type="ECO:0000256" key="7">
    <source>
        <dbReference type="ARBA" id="ARBA00022842"/>
    </source>
</evidence>
<protein>
    <recommendedName>
        <fullName evidence="9">CRISPR-associated endoribonuclease Cas2</fullName>
        <ecNumber evidence="9">3.1.-.-</ecNumber>
    </recommendedName>
</protein>
<keyword evidence="5 9" id="KW-0255">Endonuclease</keyword>
<evidence type="ECO:0000256" key="6">
    <source>
        <dbReference type="ARBA" id="ARBA00022801"/>
    </source>
</evidence>
<keyword evidence="7 9" id="KW-0460">Magnesium</keyword>
<keyword evidence="3 9" id="KW-0540">Nuclease</keyword>
<dbReference type="CDD" id="cd09725">
    <property type="entry name" value="Cas2_I_II_III"/>
    <property type="match status" value="1"/>
</dbReference>
<dbReference type="GO" id="GO:0016787">
    <property type="term" value="F:hydrolase activity"/>
    <property type="evidence" value="ECO:0007669"/>
    <property type="project" value="UniProtKB-KW"/>
</dbReference>
<dbReference type="EC" id="3.1.-.-" evidence="9"/>
<evidence type="ECO:0000256" key="1">
    <source>
        <dbReference type="ARBA" id="ARBA00001946"/>
    </source>
</evidence>
<comment type="similarity">
    <text evidence="2 9">Belongs to the CRISPR-associated endoribonuclease Cas2 protein family.</text>
</comment>
<dbReference type="SUPFAM" id="SSF143430">
    <property type="entry name" value="TTP0101/SSO1404-like"/>
    <property type="match status" value="1"/>
</dbReference>
<organism evidence="10">
    <name type="scientific">uncultured Thiotrichaceae bacterium</name>
    <dbReference type="NCBI Taxonomy" id="298394"/>
    <lineage>
        <taxon>Bacteria</taxon>
        <taxon>Pseudomonadati</taxon>
        <taxon>Pseudomonadota</taxon>
        <taxon>Gammaproteobacteria</taxon>
        <taxon>Thiotrichales</taxon>
        <taxon>Thiotrichaceae</taxon>
        <taxon>environmental samples</taxon>
    </lineage>
</organism>
<reference evidence="10" key="1">
    <citation type="submission" date="2020-01" db="EMBL/GenBank/DDBJ databases">
        <authorList>
            <person name="Meier V. D."/>
            <person name="Meier V D."/>
        </authorList>
    </citation>
    <scope>NUCLEOTIDE SEQUENCE</scope>
    <source>
        <strain evidence="10">HLG_WM_MAG_09</strain>
    </source>
</reference>
<sequence length="130" mass="15161">MKQYRDVSGKPKRKLPKSRKQWFVLAYDIREPKRLQRLHYFLKKRALPLQRSVFLLHKKPSELNSILQGVRQRTHKNDDDVRLYPVVSPNSIWAAGKQCDVLSDLYGPVEKEPPAKGLRGLVRTLFGRVA</sequence>
<evidence type="ECO:0000256" key="4">
    <source>
        <dbReference type="ARBA" id="ARBA00022723"/>
    </source>
</evidence>
<keyword evidence="4 9" id="KW-0479">Metal-binding</keyword>
<accession>A0A6S6ULA6</accession>
<comment type="function">
    <text evidence="9">CRISPR (clustered regularly interspaced short palindromic repeat), is an adaptive immune system that provides protection against mobile genetic elements (viruses, transposable elements and conjugative plasmids). CRISPR clusters contain sequences complementary to antecedent mobile elements and target invading nucleic acids. CRISPR clusters are transcribed and processed into CRISPR RNA (crRNA). Functions as a ssRNA-specific endoribonuclease. Involved in the integration of spacer DNA into the CRISPR cassette.</text>
</comment>
<dbReference type="NCBIfam" id="TIGR01573">
    <property type="entry name" value="cas2"/>
    <property type="match status" value="1"/>
</dbReference>
<dbReference type="Pfam" id="PF09827">
    <property type="entry name" value="CRISPR_Cas2"/>
    <property type="match status" value="1"/>
</dbReference>
<name>A0A6S6ULA6_9GAMM</name>
<dbReference type="HAMAP" id="MF_01471">
    <property type="entry name" value="Cas2"/>
    <property type="match status" value="1"/>
</dbReference>
<evidence type="ECO:0000256" key="2">
    <source>
        <dbReference type="ARBA" id="ARBA00009959"/>
    </source>
</evidence>
<evidence type="ECO:0000256" key="9">
    <source>
        <dbReference type="HAMAP-Rule" id="MF_01471"/>
    </source>
</evidence>
<proteinExistence type="inferred from homology"/>
<gene>
    <name evidence="9" type="primary">cas2</name>
    <name evidence="10" type="ORF">HELGO_WM66954</name>
</gene>
<evidence type="ECO:0000256" key="8">
    <source>
        <dbReference type="ARBA" id="ARBA00023118"/>
    </source>
</evidence>
<dbReference type="AlphaFoldDB" id="A0A6S6ULA6"/>
<comment type="cofactor">
    <cofactor evidence="1 9">
        <name>Mg(2+)</name>
        <dbReference type="ChEBI" id="CHEBI:18420"/>
    </cofactor>
</comment>
<dbReference type="InterPro" id="IPR019199">
    <property type="entry name" value="Virulence_VapD/CRISPR_Cas2"/>
</dbReference>
<feature type="binding site" evidence="9">
    <location>
        <position position="28"/>
    </location>
    <ligand>
        <name>Mg(2+)</name>
        <dbReference type="ChEBI" id="CHEBI:18420"/>
        <note>catalytic</note>
    </ligand>
</feature>
<dbReference type="InterPro" id="IPR021127">
    <property type="entry name" value="CRISPR_associated_Cas2"/>
</dbReference>
<keyword evidence="6 9" id="KW-0378">Hydrolase</keyword>
<dbReference type="Gene3D" id="3.30.70.240">
    <property type="match status" value="1"/>
</dbReference>
<evidence type="ECO:0000256" key="3">
    <source>
        <dbReference type="ARBA" id="ARBA00022722"/>
    </source>
</evidence>
<dbReference type="GO" id="GO:0043571">
    <property type="term" value="P:maintenance of CRISPR repeat elements"/>
    <property type="evidence" value="ECO:0007669"/>
    <property type="project" value="UniProtKB-UniRule"/>
</dbReference>
<evidence type="ECO:0000256" key="5">
    <source>
        <dbReference type="ARBA" id="ARBA00022759"/>
    </source>
</evidence>
<dbReference type="GO" id="GO:0051607">
    <property type="term" value="P:defense response to virus"/>
    <property type="evidence" value="ECO:0007669"/>
    <property type="project" value="UniProtKB-UniRule"/>
</dbReference>
<comment type="subunit">
    <text evidence="9">Homodimer, forms a heterotetramer with a Cas1 homodimer.</text>
</comment>
<keyword evidence="8 9" id="KW-0051">Antiviral defense</keyword>
<dbReference type="EMBL" id="CACVAT010000641">
    <property type="protein sequence ID" value="CAA6830867.1"/>
    <property type="molecule type" value="Genomic_DNA"/>
</dbReference>